<dbReference type="InterPro" id="IPR000340">
    <property type="entry name" value="Dual-sp_phosphatase_cat-dom"/>
</dbReference>
<dbReference type="InterPro" id="IPR029021">
    <property type="entry name" value="Prot-tyrosine_phosphatase-like"/>
</dbReference>
<evidence type="ECO:0000256" key="12">
    <source>
        <dbReference type="ARBA" id="ARBA00053902"/>
    </source>
</evidence>
<dbReference type="InterPro" id="IPR016130">
    <property type="entry name" value="Tyr_Pase_AS"/>
</dbReference>
<comment type="pathway">
    <text evidence="9">Phospholipid metabolism; phosphatidylglycerol biosynthesis; phosphatidylglycerol from CDP-diacylglycerol: step 2/2.</text>
</comment>
<keyword evidence="3" id="KW-0444">Lipid biosynthesis</keyword>
<dbReference type="PROSITE" id="PS50056">
    <property type="entry name" value="TYR_PHOSPHATASE_2"/>
    <property type="match status" value="1"/>
</dbReference>
<dbReference type="EMBL" id="JBJXBP010000004">
    <property type="protein sequence ID" value="KAL3834990.1"/>
    <property type="molecule type" value="Genomic_DNA"/>
</dbReference>
<evidence type="ECO:0000256" key="4">
    <source>
        <dbReference type="ARBA" id="ARBA00022801"/>
    </source>
</evidence>
<dbReference type="SMART" id="SM00195">
    <property type="entry name" value="DSPc"/>
    <property type="match status" value="1"/>
</dbReference>
<dbReference type="PANTHER" id="PTHR46274:SF9">
    <property type="entry name" value="PHOSPHATIDYLGLYCEROPHOSPHATE PHOSPHATASE PTPMT1"/>
    <property type="match status" value="1"/>
</dbReference>
<evidence type="ECO:0000256" key="2">
    <source>
        <dbReference type="ARBA" id="ARBA00008601"/>
    </source>
</evidence>
<evidence type="ECO:0000256" key="10">
    <source>
        <dbReference type="ARBA" id="ARBA00024224"/>
    </source>
</evidence>
<feature type="domain" description="Tyrosine-protein phosphatase" evidence="13">
    <location>
        <begin position="68"/>
        <end position="215"/>
    </location>
</feature>
<feature type="domain" description="Tyrosine specific protein phosphatases" evidence="14">
    <location>
        <begin position="136"/>
        <end position="204"/>
    </location>
</feature>
<dbReference type="InterPro" id="IPR000387">
    <property type="entry name" value="Tyr_Pase_dom"/>
</dbReference>
<evidence type="ECO:0000313" key="16">
    <source>
        <dbReference type="Proteomes" id="UP001634393"/>
    </source>
</evidence>
<accession>A0ABD3TE53</accession>
<dbReference type="GO" id="GO:0008962">
    <property type="term" value="F:phosphatidylglycerophosphatase activity"/>
    <property type="evidence" value="ECO:0007669"/>
    <property type="project" value="UniProtKB-EC"/>
</dbReference>
<dbReference type="Gene3D" id="3.90.190.10">
    <property type="entry name" value="Protein tyrosine phosphatase superfamily"/>
    <property type="match status" value="1"/>
</dbReference>
<evidence type="ECO:0000256" key="11">
    <source>
        <dbReference type="ARBA" id="ARBA00050944"/>
    </source>
</evidence>
<dbReference type="PROSITE" id="PS50054">
    <property type="entry name" value="TYR_PHOSPHATASE_DUAL"/>
    <property type="match status" value="1"/>
</dbReference>
<dbReference type="GO" id="GO:0048364">
    <property type="term" value="P:root development"/>
    <property type="evidence" value="ECO:0007669"/>
    <property type="project" value="UniProtKB-ARBA"/>
</dbReference>
<dbReference type="PANTHER" id="PTHR46274">
    <property type="entry name" value="PHOSPHATIDYLINOSITOL PHOSPHATASE"/>
    <property type="match status" value="1"/>
</dbReference>
<evidence type="ECO:0000256" key="8">
    <source>
        <dbReference type="ARBA" id="ARBA00023264"/>
    </source>
</evidence>
<dbReference type="SUPFAM" id="SSF52799">
    <property type="entry name" value="(Phosphotyrosine protein) phosphatases II"/>
    <property type="match status" value="1"/>
</dbReference>
<dbReference type="GO" id="GO:0004721">
    <property type="term" value="F:phosphoprotein phosphatase activity"/>
    <property type="evidence" value="ECO:0007669"/>
    <property type="project" value="UniProtKB-KW"/>
</dbReference>
<proteinExistence type="inferred from homology"/>
<dbReference type="EC" id="3.1.3.27" evidence="10"/>
<organism evidence="15 16">
    <name type="scientific">Penstemon smallii</name>
    <dbReference type="NCBI Taxonomy" id="265156"/>
    <lineage>
        <taxon>Eukaryota</taxon>
        <taxon>Viridiplantae</taxon>
        <taxon>Streptophyta</taxon>
        <taxon>Embryophyta</taxon>
        <taxon>Tracheophyta</taxon>
        <taxon>Spermatophyta</taxon>
        <taxon>Magnoliopsida</taxon>
        <taxon>eudicotyledons</taxon>
        <taxon>Gunneridae</taxon>
        <taxon>Pentapetalae</taxon>
        <taxon>asterids</taxon>
        <taxon>lamiids</taxon>
        <taxon>Lamiales</taxon>
        <taxon>Plantaginaceae</taxon>
        <taxon>Cheloneae</taxon>
        <taxon>Penstemon</taxon>
    </lineage>
</organism>
<dbReference type="GO" id="GO:0008654">
    <property type="term" value="P:phospholipid biosynthetic process"/>
    <property type="evidence" value="ECO:0007669"/>
    <property type="project" value="UniProtKB-KW"/>
</dbReference>
<dbReference type="AlphaFoldDB" id="A0ABD3TE53"/>
<evidence type="ECO:0000256" key="6">
    <source>
        <dbReference type="ARBA" id="ARBA00023098"/>
    </source>
</evidence>
<evidence type="ECO:0000259" key="14">
    <source>
        <dbReference type="PROSITE" id="PS50056"/>
    </source>
</evidence>
<dbReference type="CDD" id="cd14524">
    <property type="entry name" value="PTPMT1"/>
    <property type="match status" value="1"/>
</dbReference>
<dbReference type="Proteomes" id="UP001634393">
    <property type="component" value="Unassembled WGS sequence"/>
</dbReference>
<keyword evidence="7" id="KW-0594">Phospholipid biosynthesis</keyword>
<reference evidence="15 16" key="1">
    <citation type="submission" date="2024-12" db="EMBL/GenBank/DDBJ databases">
        <title>The unique morphological basis and parallel evolutionary history of personate flowers in Penstemon.</title>
        <authorList>
            <person name="Depatie T.H."/>
            <person name="Wessinger C.A."/>
        </authorList>
    </citation>
    <scope>NUCLEOTIDE SEQUENCE [LARGE SCALE GENOMIC DNA]</scope>
    <source>
        <strain evidence="15">WTNN_2</strain>
        <tissue evidence="15">Leaf</tissue>
    </source>
</reference>
<evidence type="ECO:0000256" key="3">
    <source>
        <dbReference type="ARBA" id="ARBA00022516"/>
    </source>
</evidence>
<evidence type="ECO:0000256" key="7">
    <source>
        <dbReference type="ARBA" id="ARBA00023209"/>
    </source>
</evidence>
<dbReference type="Pfam" id="PF00782">
    <property type="entry name" value="DSPc"/>
    <property type="match status" value="1"/>
</dbReference>
<comment type="function">
    <text evidence="12">Exhibits phosphatidylglycerophosphate phosphatase activity. Involved in root growth and columella cells organization. May possess protein phosphatase activity.</text>
</comment>
<keyword evidence="6" id="KW-0443">Lipid metabolism</keyword>
<evidence type="ECO:0000259" key="13">
    <source>
        <dbReference type="PROSITE" id="PS50054"/>
    </source>
</evidence>
<evidence type="ECO:0000256" key="9">
    <source>
        <dbReference type="ARBA" id="ARBA00024192"/>
    </source>
</evidence>
<keyword evidence="16" id="KW-1185">Reference proteome</keyword>
<keyword evidence="5" id="KW-0904">Protein phosphatase</keyword>
<sequence length="331" mass="37568">MYIEELKEREESDGELLGGEKVLCKSNGGVVVWFDAKRVLVGAGARALFYPTLLYNVVRNKIQSEFRWWDWIDEFLLLGAVPFPSDIHRLKKLGVCGVVTLNESYETLIPSSLYEEHGIHHLVLPTRDYLFAPSMADICKAVDFIHENSSHGRSTYVHCKAGRGRSTTIVVCYLVKYRQMMPDAAYDYVKSIRPRVLLASAQWKAVQEFYHLKVKGSSPRNLTDLCLRSSRFLGKQELFALDDGSVVVITKEDLNGYDPRNGSDVSGSKIWPADVNLIYRVKIVSESALARLSYLWFRYQKITNDKSTIDDGCEIDDASPPGITWDIHVFT</sequence>
<name>A0ABD3TE53_9LAMI</name>
<comment type="similarity">
    <text evidence="2">Belongs to the protein-tyrosine phosphatase family. Non-receptor class dual specificity subfamily.</text>
</comment>
<dbReference type="PROSITE" id="PS00383">
    <property type="entry name" value="TYR_PHOSPHATASE_1"/>
    <property type="match status" value="1"/>
</dbReference>
<dbReference type="FunFam" id="3.90.190.10:FF:000051">
    <property type="entry name" value="Dual specificity phosphatase domain protein"/>
    <property type="match status" value="1"/>
</dbReference>
<evidence type="ECO:0000313" key="15">
    <source>
        <dbReference type="EMBL" id="KAL3834990.1"/>
    </source>
</evidence>
<dbReference type="InterPro" id="IPR020422">
    <property type="entry name" value="TYR_PHOSPHATASE_DUAL_dom"/>
</dbReference>
<evidence type="ECO:0000256" key="5">
    <source>
        <dbReference type="ARBA" id="ARBA00022912"/>
    </source>
</evidence>
<dbReference type="InterPro" id="IPR044596">
    <property type="entry name" value="PTPMT1-like"/>
</dbReference>
<comment type="pathway">
    <text evidence="1">Lipid metabolism.</text>
</comment>
<comment type="catalytic activity">
    <reaction evidence="11">
        <text>a 1,2-diacyl-sn-glycero-3-phospho-(1'-sn-glycero-3'-phosphate) + H2O = a 1,2-diacyl-sn-glycero-3-phospho-(1'-sn-glycerol) + phosphate</text>
        <dbReference type="Rhea" id="RHEA:33751"/>
        <dbReference type="ChEBI" id="CHEBI:15377"/>
        <dbReference type="ChEBI" id="CHEBI:43474"/>
        <dbReference type="ChEBI" id="CHEBI:60110"/>
        <dbReference type="ChEBI" id="CHEBI:64716"/>
        <dbReference type="EC" id="3.1.3.27"/>
    </reaction>
    <physiologicalReaction direction="left-to-right" evidence="11">
        <dbReference type="Rhea" id="RHEA:33752"/>
    </physiologicalReaction>
</comment>
<keyword evidence="4" id="KW-0378">Hydrolase</keyword>
<gene>
    <name evidence="15" type="ORF">ACJIZ3_009726</name>
</gene>
<protein>
    <recommendedName>
        <fullName evidence="10">phosphatidylglycerophosphatase</fullName>
        <ecNumber evidence="10">3.1.3.27</ecNumber>
    </recommendedName>
</protein>
<evidence type="ECO:0000256" key="1">
    <source>
        <dbReference type="ARBA" id="ARBA00005189"/>
    </source>
</evidence>
<comment type="caution">
    <text evidence="15">The sequence shown here is derived from an EMBL/GenBank/DDBJ whole genome shotgun (WGS) entry which is preliminary data.</text>
</comment>
<keyword evidence="8" id="KW-1208">Phospholipid metabolism</keyword>